<dbReference type="PANTHER" id="PTHR22883:SF43">
    <property type="entry name" value="PALMITOYLTRANSFERASE APP"/>
    <property type="match status" value="1"/>
</dbReference>
<dbReference type="GO" id="GO:0005783">
    <property type="term" value="C:endoplasmic reticulum"/>
    <property type="evidence" value="ECO:0007669"/>
    <property type="project" value="TreeGrafter"/>
</dbReference>
<evidence type="ECO:0000256" key="12">
    <source>
        <dbReference type="SAM" id="MobiDB-lite"/>
    </source>
</evidence>
<feature type="compositionally biased region" description="Basic and acidic residues" evidence="12">
    <location>
        <begin position="421"/>
        <end position="434"/>
    </location>
</feature>
<feature type="region of interest" description="Disordered" evidence="12">
    <location>
        <begin position="570"/>
        <end position="639"/>
    </location>
</feature>
<dbReference type="GO" id="GO:0006612">
    <property type="term" value="P:protein targeting to membrane"/>
    <property type="evidence" value="ECO:0007669"/>
    <property type="project" value="TreeGrafter"/>
</dbReference>
<keyword evidence="6 11" id="KW-0472">Membrane</keyword>
<protein>
    <recommendedName>
        <fullName evidence="11">S-acyltransferase</fullName>
        <ecNumber evidence="11">2.3.1.225</ecNumber>
    </recommendedName>
    <alternativeName>
        <fullName evidence="11">Palmitoyltransferase</fullName>
    </alternativeName>
</protein>
<comment type="domain">
    <text evidence="11">The DHHC domain is required for palmitoyltransferase activity.</text>
</comment>
<comment type="subcellular location">
    <subcellularLocation>
        <location evidence="1">Endomembrane system</location>
        <topology evidence="1">Multi-pass membrane protein</topology>
    </subcellularLocation>
</comment>
<dbReference type="Pfam" id="PF01529">
    <property type="entry name" value="DHHC"/>
    <property type="match status" value="1"/>
</dbReference>
<feature type="transmembrane region" description="Helical" evidence="11">
    <location>
        <begin position="292"/>
        <end position="318"/>
    </location>
</feature>
<comment type="catalytic activity">
    <reaction evidence="10 11">
        <text>L-cysteinyl-[protein] + hexadecanoyl-CoA = S-hexadecanoyl-L-cysteinyl-[protein] + CoA</text>
        <dbReference type="Rhea" id="RHEA:36683"/>
        <dbReference type="Rhea" id="RHEA-COMP:10131"/>
        <dbReference type="Rhea" id="RHEA-COMP:11032"/>
        <dbReference type="ChEBI" id="CHEBI:29950"/>
        <dbReference type="ChEBI" id="CHEBI:57287"/>
        <dbReference type="ChEBI" id="CHEBI:57379"/>
        <dbReference type="ChEBI" id="CHEBI:74151"/>
        <dbReference type="EC" id="2.3.1.225"/>
    </reaction>
</comment>
<feature type="compositionally biased region" description="Basic and acidic residues" evidence="12">
    <location>
        <begin position="610"/>
        <end position="620"/>
    </location>
</feature>
<feature type="transmembrane region" description="Helical" evidence="11">
    <location>
        <begin position="81"/>
        <end position="101"/>
    </location>
</feature>
<dbReference type="EMBL" id="PNBA02000766">
    <property type="protein sequence ID" value="KAG6383033.1"/>
    <property type="molecule type" value="Genomic_DNA"/>
</dbReference>
<evidence type="ECO:0000256" key="11">
    <source>
        <dbReference type="RuleBase" id="RU079119"/>
    </source>
</evidence>
<reference evidence="14" key="2">
    <citation type="submission" date="2020-08" db="EMBL/GenBank/DDBJ databases">
        <title>Plant Genome Project.</title>
        <authorList>
            <person name="Zhang R.-G."/>
        </authorList>
    </citation>
    <scope>NUCLEOTIDE SEQUENCE</scope>
    <source>
        <strain evidence="14">Huo1</strain>
        <tissue evidence="14">Leaf</tissue>
    </source>
</reference>
<keyword evidence="8" id="KW-0449">Lipoprotein</keyword>
<feature type="domain" description="Palmitoyltransferase DHHC" evidence="13">
    <location>
        <begin position="205"/>
        <end position="329"/>
    </location>
</feature>
<evidence type="ECO:0000256" key="1">
    <source>
        <dbReference type="ARBA" id="ARBA00004127"/>
    </source>
</evidence>
<reference evidence="14" key="1">
    <citation type="submission" date="2018-01" db="EMBL/GenBank/DDBJ databases">
        <authorList>
            <person name="Mao J.F."/>
        </authorList>
    </citation>
    <scope>NUCLEOTIDE SEQUENCE</scope>
    <source>
        <strain evidence="14">Huo1</strain>
        <tissue evidence="14">Leaf</tissue>
    </source>
</reference>
<keyword evidence="15" id="KW-1185">Reference proteome</keyword>
<feature type="region of interest" description="Disordered" evidence="12">
    <location>
        <begin position="368"/>
        <end position="395"/>
    </location>
</feature>
<dbReference type="Proteomes" id="UP000298416">
    <property type="component" value="Unassembled WGS sequence"/>
</dbReference>
<evidence type="ECO:0000313" key="14">
    <source>
        <dbReference type="EMBL" id="KAG6383033.1"/>
    </source>
</evidence>
<comment type="similarity">
    <text evidence="2 11">Belongs to the DHHC palmitoyltransferase family.</text>
</comment>
<accession>A0A8X8VVB0</accession>
<dbReference type="EC" id="2.3.1.225" evidence="11"/>
<feature type="region of interest" description="Disordered" evidence="12">
    <location>
        <begin position="421"/>
        <end position="463"/>
    </location>
</feature>
<gene>
    <name evidence="14" type="ORF">SASPL_157232</name>
</gene>
<name>A0A8X8VVB0_SALSN</name>
<sequence>MAKRVYQVWKGNNHVEFSLFTIANGLEIAYSRLSKLLKYYSVSWIHIHAYLLKCDFFGLGRCLALIFFLNGRLIFGPDARSLLVTLLLLIAPVVIFCVFCCKASSSSFLVLQCRICNHCCCYSLHHSWQPYGFLADASVLSLVLVLLFLTSSRDPGIVPRNSHPPEEEFRYDTSASVEVGGRQTPSLQFPRTKEVMVNGLPIRVKYCDTCMLYRPPRCSHCSICNNCVERFDHHCPWVGQCIGMRNYRYFFCFVSSAALLCIYVFSISAFYIKVLMDDHKGTVWTAMKESPVSVILMGYCFISLWFVGGLTGFHLYLISTNQTTYENFRYRSDNRINVYDRGCLNNFSEVFCTMVKPSKNNFRALVQEESQRPPMPLSRDNAEPEEPGDGRRMKVEDDLDIGGDLLKISQRHNIEDIEADIRSRGSDVPHHNSSEGDSVLGSDRRPPGVQSEPTRRASWGRSGSWEIGNEGNFANSKEALQRLYVERPFCLSVLKRSHAAYAKKDNLVPLLEVAINSTSIYVCKTLSYLQDTYAKFKTREVEECLSCYEEIAGYMTKVITDVSQEPAIAASVTESQGQSVKSDINHDLGDKSDQDDLGDKSDQDTVIGADYEHNSADSSDHGSSSGPQPEYPPPSVGNQGGDLKWCSCIAVRLEETEPRPTSDYSLWPSSAQLKKKLGLDRRFYPNASSGNCNNSIFVRGCRSRKRLNHVISSRRLPSFVHSICTTDGEVIISYVNRCDKAVVKHKGILEKNQLAIEHAKLMMDIADGLSNTSKL</sequence>
<evidence type="ECO:0000313" key="15">
    <source>
        <dbReference type="Proteomes" id="UP000298416"/>
    </source>
</evidence>
<evidence type="ECO:0000256" key="10">
    <source>
        <dbReference type="ARBA" id="ARBA00048048"/>
    </source>
</evidence>
<evidence type="ECO:0000256" key="7">
    <source>
        <dbReference type="ARBA" id="ARBA00023139"/>
    </source>
</evidence>
<keyword evidence="3 11" id="KW-0808">Transferase</keyword>
<evidence type="ECO:0000256" key="8">
    <source>
        <dbReference type="ARBA" id="ARBA00023288"/>
    </source>
</evidence>
<organism evidence="14">
    <name type="scientific">Salvia splendens</name>
    <name type="common">Scarlet sage</name>
    <dbReference type="NCBI Taxonomy" id="180675"/>
    <lineage>
        <taxon>Eukaryota</taxon>
        <taxon>Viridiplantae</taxon>
        <taxon>Streptophyta</taxon>
        <taxon>Embryophyta</taxon>
        <taxon>Tracheophyta</taxon>
        <taxon>Spermatophyta</taxon>
        <taxon>Magnoliopsida</taxon>
        <taxon>eudicotyledons</taxon>
        <taxon>Gunneridae</taxon>
        <taxon>Pentapetalae</taxon>
        <taxon>asterids</taxon>
        <taxon>lamiids</taxon>
        <taxon>Lamiales</taxon>
        <taxon>Lamiaceae</taxon>
        <taxon>Nepetoideae</taxon>
        <taxon>Mentheae</taxon>
        <taxon>Salviinae</taxon>
        <taxon>Salvia</taxon>
        <taxon>Salvia subgen. Calosphace</taxon>
        <taxon>core Calosphace</taxon>
    </lineage>
</organism>
<keyword evidence="5 11" id="KW-1133">Transmembrane helix</keyword>
<evidence type="ECO:0000256" key="4">
    <source>
        <dbReference type="ARBA" id="ARBA00022692"/>
    </source>
</evidence>
<evidence type="ECO:0000256" key="2">
    <source>
        <dbReference type="ARBA" id="ARBA00008574"/>
    </source>
</evidence>
<dbReference type="GO" id="GO:0005794">
    <property type="term" value="C:Golgi apparatus"/>
    <property type="evidence" value="ECO:0007669"/>
    <property type="project" value="TreeGrafter"/>
</dbReference>
<proteinExistence type="inferred from homology"/>
<dbReference type="AlphaFoldDB" id="A0A8X8VVB0"/>
<evidence type="ECO:0000259" key="13">
    <source>
        <dbReference type="Pfam" id="PF01529"/>
    </source>
</evidence>
<dbReference type="PROSITE" id="PS50216">
    <property type="entry name" value="DHHC"/>
    <property type="match status" value="1"/>
</dbReference>
<feature type="transmembrane region" description="Helical" evidence="11">
    <location>
        <begin position="249"/>
        <end position="272"/>
    </location>
</feature>
<dbReference type="PANTHER" id="PTHR22883">
    <property type="entry name" value="ZINC FINGER DHHC DOMAIN CONTAINING PROTEIN"/>
    <property type="match status" value="1"/>
</dbReference>
<keyword evidence="9 11" id="KW-0012">Acyltransferase</keyword>
<comment type="caution">
    <text evidence="14">The sequence shown here is derived from an EMBL/GenBank/DDBJ whole genome shotgun (WGS) entry which is preliminary data.</text>
</comment>
<dbReference type="GO" id="GO:0019706">
    <property type="term" value="F:protein-cysteine S-palmitoyltransferase activity"/>
    <property type="evidence" value="ECO:0007669"/>
    <property type="project" value="UniProtKB-EC"/>
</dbReference>
<feature type="transmembrane region" description="Helical" evidence="11">
    <location>
        <begin position="56"/>
        <end position="75"/>
    </location>
</feature>
<keyword evidence="4 11" id="KW-0812">Transmembrane</keyword>
<dbReference type="InterPro" id="IPR039859">
    <property type="entry name" value="PFA4/ZDH16/20/ERF2-like"/>
</dbReference>
<dbReference type="InterPro" id="IPR001594">
    <property type="entry name" value="Palmitoyltrfase_DHHC"/>
</dbReference>
<keyword evidence="7" id="KW-0564">Palmitate</keyword>
<evidence type="ECO:0000256" key="5">
    <source>
        <dbReference type="ARBA" id="ARBA00022989"/>
    </source>
</evidence>
<feature type="compositionally biased region" description="Basic and acidic residues" evidence="12">
    <location>
        <begin position="583"/>
        <end position="603"/>
    </location>
</feature>
<evidence type="ECO:0000256" key="3">
    <source>
        <dbReference type="ARBA" id="ARBA00022679"/>
    </source>
</evidence>
<evidence type="ECO:0000256" key="6">
    <source>
        <dbReference type="ARBA" id="ARBA00023136"/>
    </source>
</evidence>
<feature type="compositionally biased region" description="Polar residues" evidence="12">
    <location>
        <begin position="572"/>
        <end position="582"/>
    </location>
</feature>
<evidence type="ECO:0000256" key="9">
    <source>
        <dbReference type="ARBA" id="ARBA00023315"/>
    </source>
</evidence>